<protein>
    <submittedName>
        <fullName evidence="2">DUF1385 domain-containing protein</fullName>
    </submittedName>
</protein>
<organism evidence="2 3">
    <name type="scientific">Candidatus Dormiibacter inghamiae</name>
    <dbReference type="NCBI Taxonomy" id="3127013"/>
    <lineage>
        <taxon>Bacteria</taxon>
        <taxon>Bacillati</taxon>
        <taxon>Candidatus Dormiibacterota</taxon>
        <taxon>Candidatus Dormibacteria</taxon>
        <taxon>Candidatus Dormibacterales</taxon>
        <taxon>Candidatus Dormibacteraceae</taxon>
        <taxon>Candidatus Dormiibacter</taxon>
    </lineage>
</organism>
<dbReference type="Pfam" id="PF07136">
    <property type="entry name" value="DUF1385"/>
    <property type="match status" value="1"/>
</dbReference>
<dbReference type="InterPro" id="IPR010787">
    <property type="entry name" value="DUF1385"/>
</dbReference>
<dbReference type="PANTHER" id="PTHR42867:SF1">
    <property type="entry name" value="MEMBRANE PROTEIN-RELATED"/>
    <property type="match status" value="1"/>
</dbReference>
<comment type="caution">
    <text evidence="2">The sequence shown here is derived from an EMBL/GenBank/DDBJ whole genome shotgun (WGS) entry which is preliminary data.</text>
</comment>
<keyword evidence="1" id="KW-0472">Membrane</keyword>
<evidence type="ECO:0000313" key="2">
    <source>
        <dbReference type="EMBL" id="MBJ7603920.1"/>
    </source>
</evidence>
<sequence>MALPEEPTPERISLRTSGSEPFFYGGQAVVEGVLMRGPRSYAVAVRKRNSGEIVLDQGELSGGLYIGRFWKLPFVRGLALLAEQMHLGMRSLIWSAAVSAGDQEVEIGRREIAITIAIAVAASLLLFIGLPLLGAGFAVRRAGSIGFVVVEGLIRVGLVIGYLLLIGSTRDVRRVFQYHGAEHKTINAFESGWQLEVGRLRRASLLHPRCGTGFLVVVVVVSVLVFGLVALAQPDWPELILSRLLGVPIIAGVSYECIRFMARHRSNSVVKVLLIPVLATQRLTTREPDDGMLEVALAALQAVRRAEGAAA</sequence>
<feature type="transmembrane region" description="Helical" evidence="1">
    <location>
        <begin position="239"/>
        <end position="258"/>
    </location>
</feature>
<keyword evidence="1" id="KW-0812">Transmembrane</keyword>
<dbReference type="Proteomes" id="UP000620075">
    <property type="component" value="Unassembled WGS sequence"/>
</dbReference>
<evidence type="ECO:0000313" key="3">
    <source>
        <dbReference type="Proteomes" id="UP000620075"/>
    </source>
</evidence>
<dbReference type="PANTHER" id="PTHR42867">
    <property type="entry name" value="MEMBRANE PROTEIN-RELATED"/>
    <property type="match status" value="1"/>
</dbReference>
<feature type="transmembrane region" description="Helical" evidence="1">
    <location>
        <begin position="112"/>
        <end position="139"/>
    </location>
</feature>
<gene>
    <name evidence="2" type="ORF">JF888_12115</name>
</gene>
<feature type="transmembrane region" description="Helical" evidence="1">
    <location>
        <begin position="210"/>
        <end position="233"/>
    </location>
</feature>
<keyword evidence="1" id="KW-1133">Transmembrane helix</keyword>
<reference evidence="2 3" key="1">
    <citation type="submission" date="2020-10" db="EMBL/GenBank/DDBJ databases">
        <title>Ca. Dormibacterota MAGs.</title>
        <authorList>
            <person name="Montgomery K."/>
        </authorList>
    </citation>
    <scope>NUCLEOTIDE SEQUENCE [LARGE SCALE GENOMIC DNA]</scope>
    <source>
        <strain evidence="2">SC8811_S16_3</strain>
    </source>
</reference>
<evidence type="ECO:0000256" key="1">
    <source>
        <dbReference type="SAM" id="Phobius"/>
    </source>
</evidence>
<dbReference type="RefSeq" id="WP_338180713.1">
    <property type="nucleotide sequence ID" value="NZ_JAEKNQ010000045.1"/>
</dbReference>
<accession>A0A934N7Q3</accession>
<feature type="transmembrane region" description="Helical" evidence="1">
    <location>
        <begin position="145"/>
        <end position="165"/>
    </location>
</feature>
<dbReference type="EMBL" id="JAEKNQ010000045">
    <property type="protein sequence ID" value="MBJ7603920.1"/>
    <property type="molecule type" value="Genomic_DNA"/>
</dbReference>
<dbReference type="AlphaFoldDB" id="A0A934N7Q3"/>
<name>A0A934N7Q3_9BACT</name>
<proteinExistence type="predicted"/>